<dbReference type="InterPro" id="IPR053832">
    <property type="entry name" value="DUF6924"/>
</dbReference>
<dbReference type="Pfam" id="PF21962">
    <property type="entry name" value="DUF6924"/>
    <property type="match status" value="1"/>
</dbReference>
<evidence type="ECO:0000259" key="1">
    <source>
        <dbReference type="Pfam" id="PF21962"/>
    </source>
</evidence>
<feature type="domain" description="DUF6924" evidence="1">
    <location>
        <begin position="97"/>
        <end position="167"/>
    </location>
</feature>
<dbReference type="EMBL" id="JACAZI010000016">
    <property type="protein sequence ID" value="KAF7342937.1"/>
    <property type="molecule type" value="Genomic_DNA"/>
</dbReference>
<evidence type="ECO:0000313" key="3">
    <source>
        <dbReference type="Proteomes" id="UP000620124"/>
    </source>
</evidence>
<organism evidence="2 3">
    <name type="scientific">Mycena venus</name>
    <dbReference type="NCBI Taxonomy" id="2733690"/>
    <lineage>
        <taxon>Eukaryota</taxon>
        <taxon>Fungi</taxon>
        <taxon>Dikarya</taxon>
        <taxon>Basidiomycota</taxon>
        <taxon>Agaricomycotina</taxon>
        <taxon>Agaricomycetes</taxon>
        <taxon>Agaricomycetidae</taxon>
        <taxon>Agaricales</taxon>
        <taxon>Marasmiineae</taxon>
        <taxon>Mycenaceae</taxon>
        <taxon>Mycena</taxon>
    </lineage>
</organism>
<reference evidence="2" key="1">
    <citation type="submission" date="2020-05" db="EMBL/GenBank/DDBJ databases">
        <title>Mycena genomes resolve the evolution of fungal bioluminescence.</title>
        <authorList>
            <person name="Tsai I.J."/>
        </authorList>
    </citation>
    <scope>NUCLEOTIDE SEQUENCE</scope>
    <source>
        <strain evidence="2">CCC161011</strain>
    </source>
</reference>
<gene>
    <name evidence="2" type="ORF">MVEN_01723700</name>
</gene>
<dbReference type="OrthoDB" id="2884623at2759"/>
<protein>
    <recommendedName>
        <fullName evidence="1">DUF6924 domain-containing protein</fullName>
    </recommendedName>
</protein>
<evidence type="ECO:0000313" key="2">
    <source>
        <dbReference type="EMBL" id="KAF7342937.1"/>
    </source>
</evidence>
<dbReference type="Proteomes" id="UP000620124">
    <property type="component" value="Unassembled WGS sequence"/>
</dbReference>
<comment type="caution">
    <text evidence="2">The sequence shown here is derived from an EMBL/GenBank/DDBJ whole genome shotgun (WGS) entry which is preliminary data.</text>
</comment>
<proteinExistence type="predicted"/>
<name>A0A8H6XM38_9AGAR</name>
<dbReference type="AlphaFoldDB" id="A0A8H6XM38"/>
<accession>A0A8H6XM38</accession>
<sequence length="206" mass="23367">MVQRWAVFITAARAPPKVVNRAFLLIQDFEYTKYPEESHWTLLTSAKLPNARPPTTSVPLSDSALSINDFASMSLVAINTFVRTHEGKLNEIGISKYNWLVIDQKGLETSTCLVCDQFYNPGEGWTSEFRACRLPCEEAWIMFANLDVANMGFEDFVDLEAGEQADGSWRWKSCIPNTKEEEIILSATEEKREEALKALRDNGFMD</sequence>
<keyword evidence="3" id="KW-1185">Reference proteome</keyword>